<dbReference type="InterPro" id="IPR006976">
    <property type="entry name" value="VanZ-like"/>
</dbReference>
<dbReference type="PANTHER" id="PTHR36834">
    <property type="entry name" value="MEMBRANE PROTEIN-RELATED"/>
    <property type="match status" value="1"/>
</dbReference>
<evidence type="ECO:0000313" key="2">
    <source>
        <dbReference type="Proteomes" id="UP000078582"/>
    </source>
</evidence>
<dbReference type="STRING" id="375175.AYR53_05240"/>
<dbReference type="PANTHER" id="PTHR36834:SF2">
    <property type="entry name" value="MEMBRANE PROTEIN"/>
    <property type="match status" value="1"/>
</dbReference>
<dbReference type="InterPro" id="IPR053150">
    <property type="entry name" value="Teicoplanin_resist-assoc"/>
</dbReference>
<keyword evidence="2" id="KW-1185">Reference proteome</keyword>
<dbReference type="AlphaFoldDB" id="A0A192H1S4"/>
<reference evidence="1 2" key="1">
    <citation type="submission" date="2016-03" db="EMBL/GenBank/DDBJ databases">
        <title>Pediococcus and Lactobacillus from brewery environment - whole genome sequencing and assembly.</title>
        <authorList>
            <person name="Behr J."/>
            <person name="Geissler A.J."/>
            <person name="Vogel R.F."/>
        </authorList>
    </citation>
    <scope>NUCLEOTIDE SEQUENCE [LARGE SCALE GENOMIC DNA]</scope>
    <source>
        <strain evidence="1 2">TMW 1.1989</strain>
    </source>
</reference>
<organism evidence="1 2">
    <name type="scientific">Loigolactobacillus backii</name>
    <dbReference type="NCBI Taxonomy" id="375175"/>
    <lineage>
        <taxon>Bacteria</taxon>
        <taxon>Bacillati</taxon>
        <taxon>Bacillota</taxon>
        <taxon>Bacilli</taxon>
        <taxon>Lactobacillales</taxon>
        <taxon>Lactobacillaceae</taxon>
        <taxon>Loigolactobacillus</taxon>
    </lineage>
</organism>
<dbReference type="EMBL" id="CP014873">
    <property type="protein sequence ID" value="ANK62228.1"/>
    <property type="molecule type" value="Genomic_DNA"/>
</dbReference>
<name>A0A192H1S4_9LACO</name>
<accession>A0A192H1S4</accession>
<dbReference type="KEGG" id="lbt:AYR52_08760"/>
<dbReference type="OrthoDB" id="2247368at2"/>
<dbReference type="Pfam" id="PF04892">
    <property type="entry name" value="VanZ"/>
    <property type="match status" value="1"/>
</dbReference>
<dbReference type="RefSeq" id="WP_082918526.1">
    <property type="nucleotide sequence ID" value="NZ_CP014623.1"/>
</dbReference>
<evidence type="ECO:0000313" key="1">
    <source>
        <dbReference type="EMBL" id="ANK62228.1"/>
    </source>
</evidence>
<dbReference type="GeneID" id="42981650"/>
<sequence length="177" mass="20088">MRLIFQWLPLVLAVVAGFYISPKILSGKKTVGQKITLLALVIYLISLVALCLVPAFYSVSTHQASYIIVGRAIVIYRPFQDLDLEYWLNAAMTLPLGILLTLIYRLNWRQLIMIGFLTSLFIETSQFILDQLVNLQRTADIDDLITNTVGVVIGGLVVYGLKKTRLRRFVSWFSFSE</sequence>
<protein>
    <submittedName>
        <fullName evidence="1">Uncharacterized protein</fullName>
    </submittedName>
</protein>
<dbReference type="Proteomes" id="UP000078582">
    <property type="component" value="Chromosome"/>
</dbReference>
<proteinExistence type="predicted"/>
<gene>
    <name evidence="1" type="ORF">AYR53_05240</name>
</gene>